<dbReference type="Pfam" id="PF16178">
    <property type="entry name" value="Anoct_dimer"/>
    <property type="match status" value="1"/>
</dbReference>
<protein>
    <recommendedName>
        <fullName evidence="8">Anoctamin</fullName>
    </recommendedName>
</protein>
<name>A0A914V0A2_9BILA</name>
<comment type="subcellular location">
    <subcellularLocation>
        <location evidence="1">Cell membrane</location>
        <topology evidence="1">Multi-pass membrane protein</topology>
    </subcellularLocation>
    <subcellularLocation>
        <location evidence="8">Membrane</location>
        <topology evidence="8">Multi-pass membrane protein</topology>
    </subcellularLocation>
</comment>
<evidence type="ECO:0000256" key="9">
    <source>
        <dbReference type="SAM" id="MobiDB-lite"/>
    </source>
</evidence>
<feature type="transmembrane region" description="Helical" evidence="8">
    <location>
        <begin position="403"/>
        <end position="423"/>
    </location>
</feature>
<feature type="domain" description="Anoctamin transmembrane" evidence="10">
    <location>
        <begin position="234"/>
        <end position="778"/>
    </location>
</feature>
<evidence type="ECO:0000256" key="4">
    <source>
        <dbReference type="ARBA" id="ARBA00022692"/>
    </source>
</evidence>
<evidence type="ECO:0000256" key="5">
    <source>
        <dbReference type="ARBA" id="ARBA00022989"/>
    </source>
</evidence>
<evidence type="ECO:0000313" key="13">
    <source>
        <dbReference type="WBParaSite" id="PSAMB.scaffold1355size32595.g12614.t1"/>
    </source>
</evidence>
<dbReference type="AlphaFoldDB" id="A0A914V0A2"/>
<proteinExistence type="inferred from homology"/>
<evidence type="ECO:0000256" key="1">
    <source>
        <dbReference type="ARBA" id="ARBA00004651"/>
    </source>
</evidence>
<accession>A0A914V0A2</accession>
<keyword evidence="12" id="KW-1185">Reference proteome</keyword>
<keyword evidence="3" id="KW-1003">Cell membrane</keyword>
<dbReference type="GO" id="GO:0005886">
    <property type="term" value="C:plasma membrane"/>
    <property type="evidence" value="ECO:0007669"/>
    <property type="project" value="UniProtKB-SubCell"/>
</dbReference>
<dbReference type="GO" id="GO:0046983">
    <property type="term" value="F:protein dimerization activity"/>
    <property type="evidence" value="ECO:0007669"/>
    <property type="project" value="InterPro"/>
</dbReference>
<evidence type="ECO:0000256" key="2">
    <source>
        <dbReference type="ARBA" id="ARBA00009671"/>
    </source>
</evidence>
<evidence type="ECO:0000259" key="10">
    <source>
        <dbReference type="Pfam" id="PF04547"/>
    </source>
</evidence>
<dbReference type="InterPro" id="IPR032394">
    <property type="entry name" value="Anoct_dimer"/>
</dbReference>
<comment type="similarity">
    <text evidence="2 8">Belongs to the anoctamin family.</text>
</comment>
<dbReference type="InterPro" id="IPR049452">
    <property type="entry name" value="Anoctamin_TM"/>
</dbReference>
<keyword evidence="7" id="KW-0325">Glycoprotein</keyword>
<dbReference type="InterPro" id="IPR007632">
    <property type="entry name" value="Anoctamin"/>
</dbReference>
<keyword evidence="4 8" id="KW-0812">Transmembrane</keyword>
<dbReference type="PANTHER" id="PTHR12308:SF73">
    <property type="entry name" value="ANOCTAMIN"/>
    <property type="match status" value="1"/>
</dbReference>
<feature type="transmembrane region" description="Helical" evidence="8">
    <location>
        <begin position="497"/>
        <end position="519"/>
    </location>
</feature>
<dbReference type="Pfam" id="PF04547">
    <property type="entry name" value="Anoctamin"/>
    <property type="match status" value="1"/>
</dbReference>
<keyword evidence="6 8" id="KW-0472">Membrane</keyword>
<feature type="region of interest" description="Disordered" evidence="9">
    <location>
        <begin position="821"/>
        <end position="884"/>
    </location>
</feature>
<feature type="domain" description="Anoctamin dimerisation" evidence="11">
    <location>
        <begin position="12"/>
        <end position="231"/>
    </location>
</feature>
<evidence type="ECO:0000256" key="8">
    <source>
        <dbReference type="RuleBase" id="RU280814"/>
    </source>
</evidence>
<evidence type="ECO:0000259" key="11">
    <source>
        <dbReference type="Pfam" id="PF16178"/>
    </source>
</evidence>
<dbReference type="PANTHER" id="PTHR12308">
    <property type="entry name" value="ANOCTAMIN"/>
    <property type="match status" value="1"/>
</dbReference>
<keyword evidence="5 8" id="KW-1133">Transmembrane helix</keyword>
<evidence type="ECO:0000256" key="3">
    <source>
        <dbReference type="ARBA" id="ARBA00022475"/>
    </source>
</evidence>
<feature type="compositionally biased region" description="Basic and acidic residues" evidence="9">
    <location>
        <begin position="875"/>
        <end position="884"/>
    </location>
</feature>
<dbReference type="GO" id="GO:0005254">
    <property type="term" value="F:chloride channel activity"/>
    <property type="evidence" value="ECO:0007669"/>
    <property type="project" value="TreeGrafter"/>
</dbReference>
<organism evidence="12 13">
    <name type="scientific">Plectus sambesii</name>
    <dbReference type="NCBI Taxonomy" id="2011161"/>
    <lineage>
        <taxon>Eukaryota</taxon>
        <taxon>Metazoa</taxon>
        <taxon>Ecdysozoa</taxon>
        <taxon>Nematoda</taxon>
        <taxon>Chromadorea</taxon>
        <taxon>Plectida</taxon>
        <taxon>Plectina</taxon>
        <taxon>Plectoidea</taxon>
        <taxon>Plectidae</taxon>
        <taxon>Plectus</taxon>
    </lineage>
</organism>
<feature type="transmembrane region" description="Helical" evidence="8">
    <location>
        <begin position="652"/>
        <end position="675"/>
    </location>
</feature>
<feature type="transmembrane region" description="Helical" evidence="8">
    <location>
        <begin position="242"/>
        <end position="269"/>
    </location>
</feature>
<dbReference type="WBParaSite" id="PSAMB.scaffold1355size32595.g12614.t1">
    <property type="protein sequence ID" value="PSAMB.scaffold1355size32595.g12614.t1"/>
    <property type="gene ID" value="PSAMB.scaffold1355size32595.g12614"/>
</dbReference>
<sequence>MDGDQPVLPHTDYVLVYEASDLSLANPRKLFEQAMELEGLQLERQTIGDLVFVKVFAPFKRLAMEAERINLEMPLKGCELEPKEPTCCITLSKLLVTDDQVDFVSAPFEVDKWHLYAGSEDPKTFFRTSSRNLLVHHILINIDIHNELRLHPDEDPDDEDGLRRRGLLYLLMKEAYTDAFVLHEQSVDEPYYEKLKEKSPEEYESVVNSIKKDSRQELNKRWTKLWKYQPLWKIRDYFGESIAFYFAWHGTFLTMLWLPSAIGIAIFFYGLSLSLDDDPAGRVVCSSTVDANGTVLTMQTNSSTSKSLKAVAESFVHVIQESFDTKYSSVFSLLICLWGALFLEIWKRNRHTLAYEWDCEEYNYSEPDRPEFYGTKKQPNPVTGELEWTYPQLERLRKAITSFLFVAASVCVVFASVAGVALYKVVMRVQLNCTAELDDDASNDAKEGKLFCVFMITIVPTVLNSLSIMILGYLYTKLVYKLTDWENHRTQSDYNNALIIKLFAFQFVNTYTSLFYTAFYRPEENGFQTHGIFNLGSSYKDTCTRGTCMSLLSLQVLVLMVMKPFPKLTKDFILPYVIWYGNKVIKRLGGAIRTTKRVSKRGKREQTMTNVPSDGTHNAAEAEETNLLWREWRKPPLGDFTLAEYNEKIIQYGYVMMFSSSFPLAPFLALAIGLIDMRLDAKRLLWFNRRPIAFVAADIGMWFPVLRFVTLCGVISNAFIVAYTSDFCDLIYDVCDCSAAQRLTIVVVFENFVLLAIYIISGVVPDQPSSINLAQRRERYAVARIMEGEFVPGTKQYITVKNLFNGDGQPRASKKTICSTADNGAASPRVSEANPKWTRLHRQGGVDSSSPSNIPAVLTPLSNTNSNSQSSMKKSRTEIWEERE</sequence>
<evidence type="ECO:0000256" key="7">
    <source>
        <dbReference type="ARBA" id="ARBA00023180"/>
    </source>
</evidence>
<feature type="transmembrane region" description="Helical" evidence="8">
    <location>
        <begin position="453"/>
        <end position="476"/>
    </location>
</feature>
<feature type="compositionally biased region" description="Polar residues" evidence="9">
    <location>
        <begin position="860"/>
        <end position="872"/>
    </location>
</feature>
<reference evidence="13" key="1">
    <citation type="submission" date="2022-11" db="UniProtKB">
        <authorList>
            <consortium name="WormBaseParasite"/>
        </authorList>
    </citation>
    <scope>IDENTIFICATION</scope>
</reference>
<feature type="transmembrane region" description="Helical" evidence="8">
    <location>
        <begin position="743"/>
        <end position="764"/>
    </location>
</feature>
<dbReference type="Proteomes" id="UP000887566">
    <property type="component" value="Unplaced"/>
</dbReference>
<feature type="transmembrane region" description="Helical" evidence="8">
    <location>
        <begin position="695"/>
        <end position="723"/>
    </location>
</feature>
<feature type="transmembrane region" description="Helical" evidence="8">
    <location>
        <begin position="327"/>
        <end position="346"/>
    </location>
</feature>
<evidence type="ECO:0000256" key="6">
    <source>
        <dbReference type="ARBA" id="ARBA00023136"/>
    </source>
</evidence>
<evidence type="ECO:0000313" key="12">
    <source>
        <dbReference type="Proteomes" id="UP000887566"/>
    </source>
</evidence>